<reference evidence="9 10" key="1">
    <citation type="submission" date="2016-08" db="EMBL/GenBank/DDBJ databases">
        <title>Draft genome sequence of allopolyploid Zygosaccharomyces rouxii.</title>
        <authorList>
            <person name="Watanabe J."/>
            <person name="Uehara K."/>
            <person name="Mogi Y."/>
            <person name="Tsukioka Y."/>
        </authorList>
    </citation>
    <scope>NUCLEOTIDE SEQUENCE [LARGE SCALE GENOMIC DNA]</scope>
    <source>
        <strain evidence="9 10">NBRC 110957</strain>
    </source>
</reference>
<evidence type="ECO:0000256" key="2">
    <source>
        <dbReference type="ARBA" id="ARBA00010992"/>
    </source>
</evidence>
<feature type="transmembrane region" description="Helical" evidence="7">
    <location>
        <begin position="331"/>
        <end position="351"/>
    </location>
</feature>
<dbReference type="Gene3D" id="1.20.1250.20">
    <property type="entry name" value="MFS general substrate transporter like domains"/>
    <property type="match status" value="1"/>
</dbReference>
<keyword evidence="4 7" id="KW-0812">Transmembrane</keyword>
<evidence type="ECO:0000313" key="9">
    <source>
        <dbReference type="EMBL" id="GAV54792.1"/>
    </source>
</evidence>
<dbReference type="Pfam" id="PF00083">
    <property type="entry name" value="Sugar_tr"/>
    <property type="match status" value="1"/>
</dbReference>
<feature type="transmembrane region" description="Helical" evidence="7">
    <location>
        <begin position="108"/>
        <end position="126"/>
    </location>
</feature>
<evidence type="ECO:0000256" key="1">
    <source>
        <dbReference type="ARBA" id="ARBA00004141"/>
    </source>
</evidence>
<feature type="transmembrane region" description="Helical" evidence="7">
    <location>
        <begin position="257"/>
        <end position="282"/>
    </location>
</feature>
<proteinExistence type="inferred from homology"/>
<name>A0A1Q3AGL4_ZYGRO</name>
<keyword evidence="3" id="KW-0813">Transport</keyword>
<dbReference type="InterPro" id="IPR020846">
    <property type="entry name" value="MFS_dom"/>
</dbReference>
<keyword evidence="6 7" id="KW-0472">Membrane</keyword>
<evidence type="ECO:0000256" key="4">
    <source>
        <dbReference type="ARBA" id="ARBA00022692"/>
    </source>
</evidence>
<dbReference type="InterPro" id="IPR036259">
    <property type="entry name" value="MFS_trans_sf"/>
</dbReference>
<evidence type="ECO:0000259" key="8">
    <source>
        <dbReference type="PROSITE" id="PS50850"/>
    </source>
</evidence>
<dbReference type="GO" id="GO:0016020">
    <property type="term" value="C:membrane"/>
    <property type="evidence" value="ECO:0007669"/>
    <property type="project" value="UniProtKB-SubCell"/>
</dbReference>
<dbReference type="AlphaFoldDB" id="A0A1Q3AGL4"/>
<feature type="transmembrane region" description="Helical" evidence="7">
    <location>
        <begin position="371"/>
        <end position="398"/>
    </location>
</feature>
<feature type="transmembrane region" description="Helical" evidence="7">
    <location>
        <begin position="410"/>
        <end position="432"/>
    </location>
</feature>
<evidence type="ECO:0000256" key="6">
    <source>
        <dbReference type="ARBA" id="ARBA00023136"/>
    </source>
</evidence>
<feature type="transmembrane region" description="Helical" evidence="7">
    <location>
        <begin position="169"/>
        <end position="190"/>
    </location>
</feature>
<comment type="caution">
    <text evidence="9">The sequence shown here is derived from an EMBL/GenBank/DDBJ whole genome shotgun (WGS) entry which is preliminary data.</text>
</comment>
<feature type="transmembrane region" description="Helical" evidence="7">
    <location>
        <begin position="302"/>
        <end position="319"/>
    </location>
</feature>
<evidence type="ECO:0000256" key="7">
    <source>
        <dbReference type="SAM" id="Phobius"/>
    </source>
</evidence>
<comment type="similarity">
    <text evidence="2">Belongs to the major facilitator superfamily. Sugar transporter (TC 2.A.1.1) family.</text>
</comment>
<evidence type="ECO:0000256" key="3">
    <source>
        <dbReference type="ARBA" id="ARBA00022448"/>
    </source>
</evidence>
<comment type="subcellular location">
    <subcellularLocation>
        <location evidence="1">Membrane</location>
        <topology evidence="1">Multi-pass membrane protein</topology>
    </subcellularLocation>
</comment>
<accession>A0A1Q3AGL4</accession>
<keyword evidence="5 7" id="KW-1133">Transmembrane helix</keyword>
<dbReference type="PANTHER" id="PTHR48022:SF7">
    <property type="entry name" value="MAJOR FACILITATOR SUPERFAMILY (MFS) PROFILE DOMAIN-CONTAINING PROTEIN-RELATED"/>
    <property type="match status" value="1"/>
</dbReference>
<evidence type="ECO:0000313" key="10">
    <source>
        <dbReference type="Proteomes" id="UP000187013"/>
    </source>
</evidence>
<feature type="transmembrane region" description="Helical" evidence="7">
    <location>
        <begin position="52"/>
        <end position="70"/>
    </location>
</feature>
<feature type="transmembrane region" description="Helical" evidence="7">
    <location>
        <begin position="138"/>
        <end position="163"/>
    </location>
</feature>
<dbReference type="GO" id="GO:0005351">
    <property type="term" value="F:carbohydrate:proton symporter activity"/>
    <property type="evidence" value="ECO:0007669"/>
    <property type="project" value="TreeGrafter"/>
</dbReference>
<dbReference type="InterPro" id="IPR005828">
    <property type="entry name" value="MFS_sugar_transport-like"/>
</dbReference>
<dbReference type="Proteomes" id="UP000187013">
    <property type="component" value="Unassembled WGS sequence"/>
</dbReference>
<organism evidence="9 10">
    <name type="scientific">Zygosaccharomyces rouxii</name>
    <dbReference type="NCBI Taxonomy" id="4956"/>
    <lineage>
        <taxon>Eukaryota</taxon>
        <taxon>Fungi</taxon>
        <taxon>Dikarya</taxon>
        <taxon>Ascomycota</taxon>
        <taxon>Saccharomycotina</taxon>
        <taxon>Saccharomycetes</taxon>
        <taxon>Saccharomycetales</taxon>
        <taxon>Saccharomycetaceae</taxon>
        <taxon>Zygosaccharomyces</taxon>
    </lineage>
</organism>
<dbReference type="PANTHER" id="PTHR48022">
    <property type="entry name" value="PLASTIDIC GLUCOSE TRANSPORTER 4"/>
    <property type="match status" value="1"/>
</dbReference>
<feature type="transmembrane region" description="Helical" evidence="7">
    <location>
        <begin position="438"/>
        <end position="459"/>
    </location>
</feature>
<dbReference type="PROSITE" id="PS50850">
    <property type="entry name" value="MFS"/>
    <property type="match status" value="1"/>
</dbReference>
<gene>
    <name evidence="9" type="ORF">ZYGR_0AS01150</name>
</gene>
<feature type="transmembrane region" description="Helical" evidence="7">
    <location>
        <begin position="12"/>
        <end position="32"/>
    </location>
</feature>
<feature type="domain" description="Major facilitator superfamily (MFS) profile" evidence="8">
    <location>
        <begin position="10"/>
        <end position="463"/>
    </location>
</feature>
<evidence type="ECO:0000256" key="5">
    <source>
        <dbReference type="ARBA" id="ARBA00022989"/>
    </source>
</evidence>
<sequence length="559" mass="61284">MPATYNASKISAILSLCGFIMGMDVTSLAVFLDKPYFNDYFHHPGPLLQGALSGAHPLGGITGCLVYSLLCDKFGRVGLFRLGSLFWLIGSIVGVGSINTTMVVASRWIKGTNVGILSVLLTAYCSEVIAPKRKGRTLGFVQFACSFAILCTFCMCVLLNHYWQEELTFRLAWSLETLPCLFFMFGSMWLPESPTWLTIVGRYEQAQEVQNRLAVEHNRACGEKTPQMELLEKLDLAATLDDASDGFSYLDLFRLKYLPFTAMAATLQLLVQFSGIGVLMYYAVYICEMVGLQSTVRSTAAAIPYAINVLLMLLPPLFLDRFRRKDITLAGAYPLALIMISLSLTMFLQGHQVETPLGGNSALTWNVNSEGAPYVLSLCYLFVSVFSLTLGAAPWIYTCEILPTRARSKGLAVCMAVGWTANCTLTLAAPWLLARLQWAIFLLLGSATLLISAVICTCFPDTGEGITAAHDVSGVTNSGSPNHGSYSLSGSVDADRDLHTRLHQNDGRLSTSFAVEPTLKTAKIDARGSKQPQHQQLQHQQLQHLQLQKPIELLVVDRA</sequence>
<dbReference type="OrthoDB" id="4142200at2759"/>
<protein>
    <recommendedName>
        <fullName evidence="8">Major facilitator superfamily (MFS) profile domain-containing protein</fullName>
    </recommendedName>
</protein>
<dbReference type="PRINTS" id="PR00171">
    <property type="entry name" value="SUGRTRNSPORT"/>
</dbReference>
<dbReference type="SUPFAM" id="SSF103473">
    <property type="entry name" value="MFS general substrate transporter"/>
    <property type="match status" value="1"/>
</dbReference>
<dbReference type="EMBL" id="BDGX01000045">
    <property type="protein sequence ID" value="GAV54792.1"/>
    <property type="molecule type" value="Genomic_DNA"/>
</dbReference>
<dbReference type="InterPro" id="IPR050360">
    <property type="entry name" value="MFS_Sugar_Transporters"/>
</dbReference>
<dbReference type="InterPro" id="IPR003663">
    <property type="entry name" value="Sugar/inositol_transpt"/>
</dbReference>
<feature type="transmembrane region" description="Helical" evidence="7">
    <location>
        <begin position="82"/>
        <end position="102"/>
    </location>
</feature>